<dbReference type="EMBL" id="BOOJ01000002">
    <property type="protein sequence ID" value="GIH89547.1"/>
    <property type="molecule type" value="Genomic_DNA"/>
</dbReference>
<evidence type="ECO:0000256" key="2">
    <source>
        <dbReference type="SAM" id="SignalP"/>
    </source>
</evidence>
<name>A0A8J3SB99_9ACTN</name>
<feature type="chain" id="PRO_5035324722" description="Lipoprotein" evidence="2">
    <location>
        <begin position="26"/>
        <end position="284"/>
    </location>
</feature>
<protein>
    <recommendedName>
        <fullName evidence="5">Lipoprotein</fullName>
    </recommendedName>
</protein>
<sequence length="284" mass="29751">MKRFVTGLAVTAAAAAALTVPTAAAAQTAPDPLSALKKQLAAGRGVSYSDVTKGEVDGQREIISRRKGTLQFGRSGIAASDQTGKLNFPEVDDEEAPEGLAGLSKPERVITVKNASYISGGFFGEFLPEDKTWLRVPEPALGLTGMLSQPVNAAEPATLRALLAHAAVKRPGAYSGKITFGELYKVSPWLRATLMGGKPSAKQAKVVINWKLALGANRLPARLTTSYAGAGLGVKGDMTLTSDTRYSGWGAKVSVKAPPADQVARPGDLDEEVDTENIPIPLGR</sequence>
<dbReference type="AlphaFoldDB" id="A0A8J3SB99"/>
<dbReference type="Proteomes" id="UP000619788">
    <property type="component" value="Unassembled WGS sequence"/>
</dbReference>
<evidence type="ECO:0000256" key="1">
    <source>
        <dbReference type="SAM" id="MobiDB-lite"/>
    </source>
</evidence>
<organism evidence="3 4">
    <name type="scientific">Planobispora siamensis</name>
    <dbReference type="NCBI Taxonomy" id="936338"/>
    <lineage>
        <taxon>Bacteria</taxon>
        <taxon>Bacillati</taxon>
        <taxon>Actinomycetota</taxon>
        <taxon>Actinomycetes</taxon>
        <taxon>Streptosporangiales</taxon>
        <taxon>Streptosporangiaceae</taxon>
        <taxon>Planobispora</taxon>
    </lineage>
</organism>
<feature type="region of interest" description="Disordered" evidence="1">
    <location>
        <begin position="258"/>
        <end position="284"/>
    </location>
</feature>
<evidence type="ECO:0000313" key="4">
    <source>
        <dbReference type="Proteomes" id="UP000619788"/>
    </source>
</evidence>
<evidence type="ECO:0008006" key="5">
    <source>
        <dbReference type="Google" id="ProtNLM"/>
    </source>
</evidence>
<accession>A0A8J3SB99</accession>
<comment type="caution">
    <text evidence="3">The sequence shown here is derived from an EMBL/GenBank/DDBJ whole genome shotgun (WGS) entry which is preliminary data.</text>
</comment>
<gene>
    <name evidence="3" type="ORF">Psi01_01770</name>
</gene>
<proteinExistence type="predicted"/>
<dbReference type="RefSeq" id="WP_204061946.1">
    <property type="nucleotide sequence ID" value="NZ_BOOJ01000002.1"/>
</dbReference>
<evidence type="ECO:0000313" key="3">
    <source>
        <dbReference type="EMBL" id="GIH89547.1"/>
    </source>
</evidence>
<keyword evidence="4" id="KW-1185">Reference proteome</keyword>
<reference evidence="3 4" key="1">
    <citation type="submission" date="2021-01" db="EMBL/GenBank/DDBJ databases">
        <title>Whole genome shotgun sequence of Planobispora siamensis NBRC 107568.</title>
        <authorList>
            <person name="Komaki H."/>
            <person name="Tamura T."/>
        </authorList>
    </citation>
    <scope>NUCLEOTIDE SEQUENCE [LARGE SCALE GENOMIC DNA]</scope>
    <source>
        <strain evidence="3 4">NBRC 107568</strain>
    </source>
</reference>
<keyword evidence="2" id="KW-0732">Signal</keyword>
<feature type="signal peptide" evidence="2">
    <location>
        <begin position="1"/>
        <end position="25"/>
    </location>
</feature>